<dbReference type="OrthoDB" id="73076at2759"/>
<dbReference type="Proteomes" id="UP000053593">
    <property type="component" value="Unassembled WGS sequence"/>
</dbReference>
<name>A0A0D0ANU8_9AGAR</name>
<dbReference type="EMBL" id="KN834851">
    <property type="protein sequence ID" value="KIK51925.1"/>
    <property type="molecule type" value="Genomic_DNA"/>
</dbReference>
<feature type="non-terminal residue" evidence="1">
    <location>
        <position position="223"/>
    </location>
</feature>
<reference evidence="1 2" key="1">
    <citation type="submission" date="2014-04" db="EMBL/GenBank/DDBJ databases">
        <title>Evolutionary Origins and Diversification of the Mycorrhizal Mutualists.</title>
        <authorList>
            <consortium name="DOE Joint Genome Institute"/>
            <consortium name="Mycorrhizal Genomics Consortium"/>
            <person name="Kohler A."/>
            <person name="Kuo A."/>
            <person name="Nagy L.G."/>
            <person name="Floudas D."/>
            <person name="Copeland A."/>
            <person name="Barry K.W."/>
            <person name="Cichocki N."/>
            <person name="Veneault-Fourrey C."/>
            <person name="LaButti K."/>
            <person name="Lindquist E.A."/>
            <person name="Lipzen A."/>
            <person name="Lundell T."/>
            <person name="Morin E."/>
            <person name="Murat C."/>
            <person name="Riley R."/>
            <person name="Ohm R."/>
            <person name="Sun H."/>
            <person name="Tunlid A."/>
            <person name="Henrissat B."/>
            <person name="Grigoriev I.V."/>
            <person name="Hibbett D.S."/>
            <person name="Martin F."/>
        </authorList>
    </citation>
    <scope>NUCLEOTIDE SEQUENCE [LARGE SCALE GENOMIC DNA]</scope>
    <source>
        <strain evidence="1 2">FD-317 M1</strain>
    </source>
</reference>
<dbReference type="HOGENOM" id="CLU_108765_0_0_1"/>
<dbReference type="AlphaFoldDB" id="A0A0D0ANU8"/>
<evidence type="ECO:0000313" key="2">
    <source>
        <dbReference type="Proteomes" id="UP000053593"/>
    </source>
</evidence>
<sequence>SDKQDDNAAARTFSPDTLAWLVSPEHYIDENNGVIVYVFVFGELIDAYQSQTIPLAERVHMVLRAYFLDIWETYLDTANYPKSKYFLSRDCVDILRILIRGFFQIIFIHRDHLPERYAVFFHLIGTSFCEHVFGFSRGGDPDFTMYSWYNLLPKIKLMLCNAILTLDQEKDGKARASGYNHSYLDRHGIDITALSAFPSDTEIDEESKHAYDDAVSLFSLLGL</sequence>
<proteinExistence type="predicted"/>
<organism evidence="1 2">
    <name type="scientific">Collybiopsis luxurians FD-317 M1</name>
    <dbReference type="NCBI Taxonomy" id="944289"/>
    <lineage>
        <taxon>Eukaryota</taxon>
        <taxon>Fungi</taxon>
        <taxon>Dikarya</taxon>
        <taxon>Basidiomycota</taxon>
        <taxon>Agaricomycotina</taxon>
        <taxon>Agaricomycetes</taxon>
        <taxon>Agaricomycetidae</taxon>
        <taxon>Agaricales</taxon>
        <taxon>Marasmiineae</taxon>
        <taxon>Omphalotaceae</taxon>
        <taxon>Collybiopsis</taxon>
        <taxon>Collybiopsis luxurians</taxon>
    </lineage>
</organism>
<gene>
    <name evidence="1" type="ORF">GYMLUDRAFT_145470</name>
</gene>
<evidence type="ECO:0000313" key="1">
    <source>
        <dbReference type="EMBL" id="KIK51925.1"/>
    </source>
</evidence>
<keyword evidence="2" id="KW-1185">Reference proteome</keyword>
<protein>
    <submittedName>
        <fullName evidence="1">Uncharacterized protein</fullName>
    </submittedName>
</protein>
<accession>A0A0D0ANU8</accession>
<feature type="non-terminal residue" evidence="1">
    <location>
        <position position="1"/>
    </location>
</feature>